<dbReference type="AlphaFoldDB" id="A0AAN6C389"/>
<dbReference type="EMBL" id="JAAMOD010000115">
    <property type="protein sequence ID" value="KAF5240200.1"/>
    <property type="molecule type" value="Genomic_DNA"/>
</dbReference>
<keyword evidence="4" id="KW-1185">Reference proteome</keyword>
<feature type="repeat" description="ANK" evidence="1">
    <location>
        <begin position="484"/>
        <end position="516"/>
    </location>
</feature>
<feature type="region of interest" description="Disordered" evidence="2">
    <location>
        <begin position="544"/>
        <end position="588"/>
    </location>
</feature>
<evidence type="ECO:0000256" key="1">
    <source>
        <dbReference type="PROSITE-ProRule" id="PRU00023"/>
    </source>
</evidence>
<dbReference type="Gene3D" id="1.25.40.20">
    <property type="entry name" value="Ankyrin repeat-containing domain"/>
    <property type="match status" value="1"/>
</dbReference>
<feature type="compositionally biased region" description="Basic residues" evidence="2">
    <location>
        <begin position="559"/>
        <end position="571"/>
    </location>
</feature>
<evidence type="ECO:0000256" key="2">
    <source>
        <dbReference type="SAM" id="MobiDB-lite"/>
    </source>
</evidence>
<accession>A0AAN6C389</accession>
<dbReference type="InterPro" id="IPR002110">
    <property type="entry name" value="Ankyrin_rpt"/>
</dbReference>
<organism evidence="3 4">
    <name type="scientific">Fusarium austroamericanum</name>
    <dbReference type="NCBI Taxonomy" id="282268"/>
    <lineage>
        <taxon>Eukaryota</taxon>
        <taxon>Fungi</taxon>
        <taxon>Dikarya</taxon>
        <taxon>Ascomycota</taxon>
        <taxon>Pezizomycotina</taxon>
        <taxon>Sordariomycetes</taxon>
        <taxon>Hypocreomycetidae</taxon>
        <taxon>Hypocreales</taxon>
        <taxon>Nectriaceae</taxon>
        <taxon>Fusarium</taxon>
    </lineage>
</organism>
<reference evidence="3 4" key="1">
    <citation type="submission" date="2020-02" db="EMBL/GenBank/DDBJ databases">
        <title>Identification and distribution of gene clusters putatively required for synthesis of sphingolipid metabolism inhibitors in phylogenetically diverse species of the filamentous fungus Fusarium.</title>
        <authorList>
            <person name="Kim H.-S."/>
            <person name="Busman M."/>
            <person name="Brown D.W."/>
            <person name="Divon H."/>
            <person name="Uhlig S."/>
            <person name="Proctor R.H."/>
        </authorList>
    </citation>
    <scope>NUCLEOTIDE SEQUENCE [LARGE SCALE GENOMIC DNA]</scope>
    <source>
        <strain evidence="3 4">NRRL 2903</strain>
    </source>
</reference>
<gene>
    <name evidence="3" type="ORF">FAUST_4474</name>
</gene>
<evidence type="ECO:0000313" key="4">
    <source>
        <dbReference type="Proteomes" id="UP000537989"/>
    </source>
</evidence>
<dbReference type="SUPFAM" id="SSF48403">
    <property type="entry name" value="Ankyrin repeat"/>
    <property type="match status" value="1"/>
</dbReference>
<feature type="region of interest" description="Disordered" evidence="2">
    <location>
        <begin position="198"/>
        <end position="223"/>
    </location>
</feature>
<dbReference type="Proteomes" id="UP000537989">
    <property type="component" value="Unassembled WGS sequence"/>
</dbReference>
<sequence length="615" mass="69277">MAEPASAILSFVLAGRATWKRIDKVLTTIKNAPVFIEDLKVEGGVLSASLVVMEEKIRDRRNNLTGPEQDFYRAITPFTNRFKDSLEELESTLLTQRSGNKYWHCFKLQRKLDRQLKERLSRNIEIFHLSASLLRILSTSSASASGLVVPVDRLTRFLEGISDGNHKGLDESEQSDLNKWKEALNEVAFATYQQALSGPAVTDNPQSVPPNTSSSNGVSRRPSGVISPDELVYRFQYAIDLAERMYKKAPPAFAKRAYEEAMQHREMMQSIDTVVIEGSVESEILYVRIINACVPSDRSYESLQSELLEKLKDSLRPQSSDDANPDLCNEYEKVGVLCADLDDHKGAEEFLKLSLKTYLPDPHLLDTYSPNHDLNKYKIKQISMLVAKQYERSNDHVALSAFKKALIAKLKYDPTMEPNTLENTIEWCRQHNFQVGKKQGHLHIPEEYLANLTPLHRAAEDMHIQPEVIHQLMLMVPHATRDANGDTPLLVAVQHSNDTALLVLLPIAGSVNVRDAKGNTPLHRCDNERTMALLLEEIKKPIHRSPSAAPGFSHDAPRQSRKTGRTHKTQGKKLQGQGDQSNAVTRPNGKVQYELGAWKKFSLNGYDAEHIEFAR</sequence>
<feature type="compositionally biased region" description="Polar residues" evidence="2">
    <location>
        <begin position="203"/>
        <end position="218"/>
    </location>
</feature>
<dbReference type="PROSITE" id="PS50088">
    <property type="entry name" value="ANK_REPEAT"/>
    <property type="match status" value="1"/>
</dbReference>
<proteinExistence type="predicted"/>
<evidence type="ECO:0008006" key="5">
    <source>
        <dbReference type="Google" id="ProtNLM"/>
    </source>
</evidence>
<protein>
    <recommendedName>
        <fullName evidence="5">Ankyrin repeat protein</fullName>
    </recommendedName>
</protein>
<evidence type="ECO:0000313" key="3">
    <source>
        <dbReference type="EMBL" id="KAF5240200.1"/>
    </source>
</evidence>
<keyword evidence="1" id="KW-0040">ANK repeat</keyword>
<dbReference type="Pfam" id="PF12796">
    <property type="entry name" value="Ank_2"/>
    <property type="match status" value="1"/>
</dbReference>
<name>A0AAN6C389_FUSAU</name>
<dbReference type="InterPro" id="IPR036770">
    <property type="entry name" value="Ankyrin_rpt-contain_sf"/>
</dbReference>
<comment type="caution">
    <text evidence="3">The sequence shown here is derived from an EMBL/GenBank/DDBJ whole genome shotgun (WGS) entry which is preliminary data.</text>
</comment>